<accession>A0A1M5TWG3</accession>
<feature type="chain" id="PRO_5012160741" evidence="1">
    <location>
        <begin position="30"/>
        <end position="400"/>
    </location>
</feature>
<dbReference type="GeneID" id="89510569"/>
<dbReference type="Proteomes" id="UP000184278">
    <property type="component" value="Unassembled WGS sequence"/>
</dbReference>
<feature type="signal peptide" evidence="1">
    <location>
        <begin position="1"/>
        <end position="29"/>
    </location>
</feature>
<protein>
    <submittedName>
        <fullName evidence="2">Substrate-binding protein domain-containing protein</fullName>
    </submittedName>
</protein>
<dbReference type="OrthoDB" id="2056800at2"/>
<reference evidence="3" key="1">
    <citation type="submission" date="2016-11" db="EMBL/GenBank/DDBJ databases">
        <authorList>
            <person name="Varghese N."/>
            <person name="Submissions S."/>
        </authorList>
    </citation>
    <scope>NUCLEOTIDE SEQUENCE [LARGE SCALE GENOMIC DNA]</scope>
    <source>
        <strain evidence="3">DSM 3071</strain>
    </source>
</reference>
<evidence type="ECO:0000313" key="3">
    <source>
        <dbReference type="Proteomes" id="UP000184278"/>
    </source>
</evidence>
<dbReference type="EMBL" id="FQXK01000005">
    <property type="protein sequence ID" value="SHH54950.1"/>
    <property type="molecule type" value="Genomic_DNA"/>
</dbReference>
<dbReference type="RefSeq" id="WP_073385466.1">
    <property type="nucleotide sequence ID" value="NZ_FQXK01000005.1"/>
</dbReference>
<sequence>MNRKVTKVLGFAMAAAMTVMTGCGNSAPAAVSDTTDNSTDNAVVSEASADQGETRKIGVLVADVSGEEALGFRNYYEKYIQNNYNVTFDYTDALASAEDEKAAIEKFASKGYDAVISLSSSDRAQQIETCEEYGIYYAVASGVLDESQYETYKTYEHFVGQVGPSNETEFEAGKEMGKYFKDKGVKSVAIYGAFIPNPMHVYRAAGVIAGLGDTYGGTDDMNGMIGQIFQDQGVDLTKVSGDVEVVAYLQGYGDTTTDELNAAIQKAPEAFISVGMATTFFAQTLSQENIPFSDIDSFTAMNSESMKNGSLEYLAGKYSSSIGPVFALVMDAINGNVIRDPEGNAVSFTQGYLVATDAESFDQYYVNDNGDTPIFDKASLDGIIGQDVTYDDVKALIESK</sequence>
<dbReference type="Gene3D" id="3.40.50.2300">
    <property type="match status" value="1"/>
</dbReference>
<dbReference type="SUPFAM" id="SSF53822">
    <property type="entry name" value="Periplasmic binding protein-like I"/>
    <property type="match status" value="1"/>
</dbReference>
<dbReference type="InterPro" id="IPR028082">
    <property type="entry name" value="Peripla_BP_I"/>
</dbReference>
<organism evidence="2 3">
    <name type="scientific">Butyrivibrio fibrisolvens DSM 3071</name>
    <dbReference type="NCBI Taxonomy" id="1121131"/>
    <lineage>
        <taxon>Bacteria</taxon>
        <taxon>Bacillati</taxon>
        <taxon>Bacillota</taxon>
        <taxon>Clostridia</taxon>
        <taxon>Lachnospirales</taxon>
        <taxon>Lachnospiraceae</taxon>
        <taxon>Butyrivibrio</taxon>
    </lineage>
</organism>
<proteinExistence type="predicted"/>
<name>A0A1M5TWG3_BUTFI</name>
<dbReference type="PROSITE" id="PS51257">
    <property type="entry name" value="PROKAR_LIPOPROTEIN"/>
    <property type="match status" value="1"/>
</dbReference>
<keyword evidence="1" id="KW-0732">Signal</keyword>
<dbReference type="AlphaFoldDB" id="A0A1M5TWG3"/>
<dbReference type="STRING" id="1121131.SAMN02745229_00642"/>
<evidence type="ECO:0000256" key="1">
    <source>
        <dbReference type="SAM" id="SignalP"/>
    </source>
</evidence>
<keyword evidence="3" id="KW-1185">Reference proteome</keyword>
<gene>
    <name evidence="2" type="ORF">SAMN02745229_00642</name>
</gene>
<evidence type="ECO:0000313" key="2">
    <source>
        <dbReference type="EMBL" id="SHH54950.1"/>
    </source>
</evidence>